<evidence type="ECO:0000313" key="3">
    <source>
        <dbReference type="EMBL" id="CAD8055032.1"/>
    </source>
</evidence>
<accession>A0A8S1KPJ5</accession>
<dbReference type="EMBL" id="CAJJDN010000009">
    <property type="protein sequence ID" value="CAD8055032.1"/>
    <property type="molecule type" value="Genomic_DNA"/>
</dbReference>
<gene>
    <name evidence="3" type="ORF">PSON_ATCC_30995.1.T0090007</name>
</gene>
<keyword evidence="2" id="KW-0472">Membrane</keyword>
<keyword evidence="4" id="KW-1185">Reference proteome</keyword>
<name>A0A8S1KPJ5_9CILI</name>
<feature type="transmembrane region" description="Helical" evidence="2">
    <location>
        <begin position="167"/>
        <end position="190"/>
    </location>
</feature>
<evidence type="ECO:0000256" key="1">
    <source>
        <dbReference type="SAM" id="MobiDB-lite"/>
    </source>
</evidence>
<feature type="transmembrane region" description="Helical" evidence="2">
    <location>
        <begin position="89"/>
        <end position="109"/>
    </location>
</feature>
<organism evidence="3 4">
    <name type="scientific">Paramecium sonneborni</name>
    <dbReference type="NCBI Taxonomy" id="65129"/>
    <lineage>
        <taxon>Eukaryota</taxon>
        <taxon>Sar</taxon>
        <taxon>Alveolata</taxon>
        <taxon>Ciliophora</taxon>
        <taxon>Intramacronucleata</taxon>
        <taxon>Oligohymenophorea</taxon>
        <taxon>Peniculida</taxon>
        <taxon>Parameciidae</taxon>
        <taxon>Paramecium</taxon>
    </lineage>
</organism>
<feature type="transmembrane region" description="Helical" evidence="2">
    <location>
        <begin position="121"/>
        <end position="146"/>
    </location>
</feature>
<evidence type="ECO:0008006" key="5">
    <source>
        <dbReference type="Google" id="ProtNLM"/>
    </source>
</evidence>
<feature type="transmembrane region" description="Helical" evidence="2">
    <location>
        <begin position="59"/>
        <end position="77"/>
    </location>
</feature>
<evidence type="ECO:0000256" key="2">
    <source>
        <dbReference type="SAM" id="Phobius"/>
    </source>
</evidence>
<keyword evidence="2" id="KW-1133">Transmembrane helix</keyword>
<dbReference type="AlphaFoldDB" id="A0A8S1KPJ5"/>
<protein>
    <recommendedName>
        <fullName evidence="5">Transmembrane protein</fullName>
    </recommendedName>
</protein>
<keyword evidence="2" id="KW-0812">Transmembrane</keyword>
<reference evidence="3" key="1">
    <citation type="submission" date="2021-01" db="EMBL/GenBank/DDBJ databases">
        <authorList>
            <consortium name="Genoscope - CEA"/>
            <person name="William W."/>
        </authorList>
    </citation>
    <scope>NUCLEOTIDE SEQUENCE</scope>
</reference>
<sequence>MGYIPIDILDLAISISSIILDISFSIPILVDITIGSIGRIILLSAQLTIGASIDFESKAYWLNLVSYLLFHIFVITFEFKSIFQKLSNTFYYVLAYKVMDILFTFFTMLSSLSDDLIGYEMLIIVLSSILLSFDLIGLILVIANYFSWCNCTENRLEKNQIAVGGQLWLGFGGAFGCIISFILQFALGIFQQSSQSNQRNRNDRDRILEKHNGRGEGNSKEDENGTSKNLFMLVIYTISSVAIFIIYVFIIIKFCKKAGRGSTTKNFHSFLIGIQFGLFLIFDCYIIVIFMIFQSIYIACFKAEISAKDGDIKTAAGQELEKIK</sequence>
<feature type="transmembrane region" description="Helical" evidence="2">
    <location>
        <begin position="267"/>
        <end position="293"/>
    </location>
</feature>
<feature type="compositionally biased region" description="Basic and acidic residues" evidence="1">
    <location>
        <begin position="200"/>
        <end position="224"/>
    </location>
</feature>
<feature type="transmembrane region" description="Helical" evidence="2">
    <location>
        <begin position="12"/>
        <end position="30"/>
    </location>
</feature>
<feature type="region of interest" description="Disordered" evidence="1">
    <location>
        <begin position="197"/>
        <end position="224"/>
    </location>
</feature>
<dbReference type="Proteomes" id="UP000692954">
    <property type="component" value="Unassembled WGS sequence"/>
</dbReference>
<proteinExistence type="predicted"/>
<feature type="transmembrane region" description="Helical" evidence="2">
    <location>
        <begin position="230"/>
        <end position="255"/>
    </location>
</feature>
<comment type="caution">
    <text evidence="3">The sequence shown here is derived from an EMBL/GenBank/DDBJ whole genome shotgun (WGS) entry which is preliminary data.</text>
</comment>
<evidence type="ECO:0000313" key="4">
    <source>
        <dbReference type="Proteomes" id="UP000692954"/>
    </source>
</evidence>